<dbReference type="EMBL" id="BLRX01000034">
    <property type="protein sequence ID" value="GFP25040.1"/>
    <property type="molecule type" value="Genomic_DNA"/>
</dbReference>
<proteinExistence type="predicted"/>
<dbReference type="AlphaFoldDB" id="A0A6V8QE74"/>
<evidence type="ECO:0000313" key="1">
    <source>
        <dbReference type="EMBL" id="GFP25040.1"/>
    </source>
</evidence>
<sequence length="46" mass="5537">MIRRSALDSQRQECLEPALRRKEFVKRFDWDKVVKPEFEILSEVAS</sequence>
<organism evidence="1 2">
    <name type="scientific">Candidatus Hakubella thermalkaliphila</name>
    <dbReference type="NCBI Taxonomy" id="2754717"/>
    <lineage>
        <taxon>Bacteria</taxon>
        <taxon>Bacillati</taxon>
        <taxon>Actinomycetota</taxon>
        <taxon>Actinomycetota incertae sedis</taxon>
        <taxon>Candidatus Hakubellales</taxon>
        <taxon>Candidatus Hakubellaceae</taxon>
        <taxon>Candidatus Hakubella</taxon>
    </lineage>
</organism>
<gene>
    <name evidence="1" type="ORF">HKBW3S25_00490</name>
</gene>
<comment type="caution">
    <text evidence="1">The sequence shown here is derived from an EMBL/GenBank/DDBJ whole genome shotgun (WGS) entry which is preliminary data.</text>
</comment>
<dbReference type="Proteomes" id="UP000543224">
    <property type="component" value="Unassembled WGS sequence"/>
</dbReference>
<name>A0A6V8QE74_9ACTN</name>
<evidence type="ECO:0000313" key="2">
    <source>
        <dbReference type="Proteomes" id="UP000543224"/>
    </source>
</evidence>
<reference evidence="1 2" key="1">
    <citation type="journal article" date="2020" name="Front. Microbiol.">
        <title>Single-cell genomics of novel Actinobacteria with the Wood-Ljungdahl pathway discovered in a serpentinizing system.</title>
        <authorList>
            <person name="Merino N."/>
            <person name="Kawai M."/>
            <person name="Boyd E.S."/>
            <person name="Colman D.R."/>
            <person name="McGlynn S.E."/>
            <person name="Nealson K.H."/>
            <person name="Kurokawa K."/>
            <person name="Hongoh Y."/>
        </authorList>
    </citation>
    <scope>NUCLEOTIDE SEQUENCE [LARGE SCALE GENOMIC DNA]</scope>
    <source>
        <strain evidence="1 2">S25</strain>
    </source>
</reference>
<protein>
    <submittedName>
        <fullName evidence="1">Uncharacterized protein</fullName>
    </submittedName>
</protein>
<accession>A0A6V8QE74</accession>